<gene>
    <name evidence="3" type="ORF">A3A08_01695</name>
</gene>
<feature type="chain" id="PRO_5009582708" description="Squalene cyclase C-terminal domain-containing protein" evidence="2">
    <location>
        <begin position="26"/>
        <end position="346"/>
    </location>
</feature>
<dbReference type="InterPro" id="IPR010916">
    <property type="entry name" value="TonB_box_CS"/>
</dbReference>
<dbReference type="Proteomes" id="UP000176406">
    <property type="component" value="Unassembled WGS sequence"/>
</dbReference>
<comment type="caution">
    <text evidence="3">The sequence shown here is derived from an EMBL/GenBank/DDBJ whole genome shotgun (WGS) entry which is preliminary data.</text>
</comment>
<organism evidence="3 4">
    <name type="scientific">Candidatus Nealsonbacteria bacterium RIFCSPLOWO2_01_FULL_41_9</name>
    <dbReference type="NCBI Taxonomy" id="1801671"/>
    <lineage>
        <taxon>Bacteria</taxon>
        <taxon>Candidatus Nealsoniibacteriota</taxon>
    </lineage>
</organism>
<dbReference type="PROSITE" id="PS00430">
    <property type="entry name" value="TONB_DEPENDENT_REC_1"/>
    <property type="match status" value="1"/>
</dbReference>
<keyword evidence="2" id="KW-0732">Signal</keyword>
<dbReference type="EMBL" id="MHMG01000005">
    <property type="protein sequence ID" value="OGZ23852.1"/>
    <property type="molecule type" value="Genomic_DNA"/>
</dbReference>
<name>A0A1G2EDZ6_9BACT</name>
<proteinExistence type="predicted"/>
<evidence type="ECO:0000256" key="1">
    <source>
        <dbReference type="SAM" id="MobiDB-lite"/>
    </source>
</evidence>
<sequence>MKKLLSLGLIVLSIIALLAPTAALAAKPGGNQAELNSLLVTAADLHLSRQGTYSGIPDTWEWKIGSFAGYWNVVGISATGLLAAYEKTGDTDYLDGAILTGNTLVANYDAITSRPYSQDIEFLARLAADSGDPSFLTKAASYYSRVTGAFTAVENADRYINARLSLAGWDLASQIRAAVAVGNTDYATGMVTRLIERRVDWEDAPYGGWNYTTVSHASLLWALRDLSNTSFSAYTDEIRTSLLAAQETGGSWDGGDYQTTAYAILGLDRPRTPATSSASAEAWVFLRDNNTAGGWLYSGTEYGEVNSEVIMALGILNLDEGKKLGHTDPNPDNGNDSGNHPLIPEP</sequence>
<dbReference type="SUPFAM" id="SSF48208">
    <property type="entry name" value="Six-hairpin glycosidases"/>
    <property type="match status" value="1"/>
</dbReference>
<evidence type="ECO:0000313" key="3">
    <source>
        <dbReference type="EMBL" id="OGZ23852.1"/>
    </source>
</evidence>
<feature type="compositionally biased region" description="Low complexity" evidence="1">
    <location>
        <begin position="328"/>
        <end position="339"/>
    </location>
</feature>
<reference evidence="3 4" key="1">
    <citation type="journal article" date="2016" name="Nat. Commun.">
        <title>Thousands of microbial genomes shed light on interconnected biogeochemical processes in an aquifer system.</title>
        <authorList>
            <person name="Anantharaman K."/>
            <person name="Brown C.T."/>
            <person name="Hug L.A."/>
            <person name="Sharon I."/>
            <person name="Castelle C.J."/>
            <person name="Probst A.J."/>
            <person name="Thomas B.C."/>
            <person name="Singh A."/>
            <person name="Wilkins M.J."/>
            <person name="Karaoz U."/>
            <person name="Brodie E.L."/>
            <person name="Williams K.H."/>
            <person name="Hubbard S.S."/>
            <person name="Banfield J.F."/>
        </authorList>
    </citation>
    <scope>NUCLEOTIDE SEQUENCE [LARGE SCALE GENOMIC DNA]</scope>
</reference>
<accession>A0A1G2EDZ6</accession>
<dbReference type="AlphaFoldDB" id="A0A1G2EDZ6"/>
<dbReference type="InterPro" id="IPR008928">
    <property type="entry name" value="6-hairpin_glycosidase_sf"/>
</dbReference>
<evidence type="ECO:0000313" key="4">
    <source>
        <dbReference type="Proteomes" id="UP000176406"/>
    </source>
</evidence>
<feature type="region of interest" description="Disordered" evidence="1">
    <location>
        <begin position="323"/>
        <end position="346"/>
    </location>
</feature>
<dbReference type="GO" id="GO:0005975">
    <property type="term" value="P:carbohydrate metabolic process"/>
    <property type="evidence" value="ECO:0007669"/>
    <property type="project" value="InterPro"/>
</dbReference>
<protein>
    <recommendedName>
        <fullName evidence="5">Squalene cyclase C-terminal domain-containing protein</fullName>
    </recommendedName>
</protein>
<evidence type="ECO:0008006" key="5">
    <source>
        <dbReference type="Google" id="ProtNLM"/>
    </source>
</evidence>
<evidence type="ECO:0000256" key="2">
    <source>
        <dbReference type="SAM" id="SignalP"/>
    </source>
</evidence>
<feature type="signal peptide" evidence="2">
    <location>
        <begin position="1"/>
        <end position="25"/>
    </location>
</feature>